<feature type="region of interest" description="Disordered" evidence="1">
    <location>
        <begin position="1"/>
        <end position="57"/>
    </location>
</feature>
<protein>
    <submittedName>
        <fullName evidence="2">Uncharacterized protein</fullName>
    </submittedName>
</protein>
<organism evidence="2 3">
    <name type="scientific">Artemisia annua</name>
    <name type="common">Sweet wormwood</name>
    <dbReference type="NCBI Taxonomy" id="35608"/>
    <lineage>
        <taxon>Eukaryota</taxon>
        <taxon>Viridiplantae</taxon>
        <taxon>Streptophyta</taxon>
        <taxon>Embryophyta</taxon>
        <taxon>Tracheophyta</taxon>
        <taxon>Spermatophyta</taxon>
        <taxon>Magnoliopsida</taxon>
        <taxon>eudicotyledons</taxon>
        <taxon>Gunneridae</taxon>
        <taxon>Pentapetalae</taxon>
        <taxon>asterids</taxon>
        <taxon>campanulids</taxon>
        <taxon>Asterales</taxon>
        <taxon>Asteraceae</taxon>
        <taxon>Asteroideae</taxon>
        <taxon>Anthemideae</taxon>
        <taxon>Artemisiinae</taxon>
        <taxon>Artemisia</taxon>
    </lineage>
</organism>
<proteinExistence type="predicted"/>
<dbReference type="Proteomes" id="UP000245207">
    <property type="component" value="Unassembled WGS sequence"/>
</dbReference>
<keyword evidence="3" id="KW-1185">Reference proteome</keyword>
<dbReference type="PANTHER" id="PTHR34835:SF90">
    <property type="entry name" value="AMINOTRANSFERASE-LIKE PLANT MOBILE DOMAIN-CONTAINING PROTEIN"/>
    <property type="match status" value="1"/>
</dbReference>
<evidence type="ECO:0000256" key="1">
    <source>
        <dbReference type="SAM" id="MobiDB-lite"/>
    </source>
</evidence>
<gene>
    <name evidence="2" type="ORF">CTI12_AA002730</name>
</gene>
<name>A0A2U1QNA5_ARTAN</name>
<feature type="compositionally biased region" description="Basic and acidic residues" evidence="1">
    <location>
        <begin position="351"/>
        <end position="399"/>
    </location>
</feature>
<evidence type="ECO:0000313" key="3">
    <source>
        <dbReference type="Proteomes" id="UP000245207"/>
    </source>
</evidence>
<dbReference type="AlphaFoldDB" id="A0A2U1QNA5"/>
<dbReference type="SUPFAM" id="SSF54001">
    <property type="entry name" value="Cysteine proteinases"/>
    <property type="match status" value="1"/>
</dbReference>
<accession>A0A2U1QNA5</accession>
<dbReference type="STRING" id="35608.A0A2U1QNA5"/>
<dbReference type="Gene3D" id="3.40.395.10">
    <property type="entry name" value="Adenoviral Proteinase, Chain A"/>
    <property type="match status" value="1"/>
</dbReference>
<evidence type="ECO:0000313" key="2">
    <source>
        <dbReference type="EMBL" id="PWA99486.1"/>
    </source>
</evidence>
<feature type="region of interest" description="Disordered" evidence="1">
    <location>
        <begin position="349"/>
        <end position="399"/>
    </location>
</feature>
<dbReference type="PANTHER" id="PTHR34835">
    <property type="entry name" value="OS07G0283600 PROTEIN-RELATED"/>
    <property type="match status" value="1"/>
</dbReference>
<dbReference type="EMBL" id="PKPP01000017">
    <property type="protein sequence ID" value="PWA99486.1"/>
    <property type="molecule type" value="Genomic_DNA"/>
</dbReference>
<comment type="caution">
    <text evidence="2">The sequence shown here is derived from an EMBL/GenBank/DDBJ whole genome shotgun (WGS) entry which is preliminary data.</text>
</comment>
<dbReference type="OrthoDB" id="1749738at2759"/>
<feature type="compositionally biased region" description="Basic residues" evidence="1">
    <location>
        <begin position="1"/>
        <end position="19"/>
    </location>
</feature>
<sequence length="663" mass="78275">MMRMMKKLYPRKKKGKGKKKMEEEEDMDDEDFVVKEKDNKKGKKKMEEEEDDKEKKFKSLRAKTTAKPFYVATHKLSPDRKQRVREMGFGSLIGFPIEKILTKLPYFLLKNLDVKTMEVKLPNGGVIKITPKRIREALGIPMGSKSFYAERQRPKEDTMYCKFMAQLPNTQRKRTTTALSNVIQKTEGTDFLFDLNYLMLFANCLVTCNNTAMLKYDVLENIKSSKDIPEIDWCTYIWNVLKQSKKKWKDTTQENWYYGPHLTFTLIYLHYTQFDEMNVPRKWPTIKNWNTELLEERETKEMHREELGLVMTIRQELVEENMKIKAMITKKNVAVMMEERMMMIMEEAEKEEAKKKGEAEEKRKAEEKKQAEKEEAKKAEEKRKAAAKELNEKRKKEKPLTDDETLLAYSVFSMEGHILDEVFDDGKGTTIIRITMQSLSPGIQIDTQNPEIQNDTKDLKAQTNRYVNVIDNDKTSNKLRDVKLVFIPIIAHAHYYVIVFDLEKGQAVILDNSIYGGDYDGKYRKIFVFVKEMLVHYFIRTEHPALNKFIKEAQPKIPKMKWKTKENKIDCGLYMIMHMEMFEGEIGIKWKTNIMDERNKQYADQIKKMRMRYAAKILLHDVNKKRKMVSDSAIKFAEEHGDKEKMKLMVEEAMKKKAEEEKN</sequence>
<dbReference type="InterPro" id="IPR038765">
    <property type="entry name" value="Papain-like_cys_pep_sf"/>
</dbReference>
<reference evidence="2 3" key="1">
    <citation type="journal article" date="2018" name="Mol. Plant">
        <title>The genome of Artemisia annua provides insight into the evolution of Asteraceae family and artemisinin biosynthesis.</title>
        <authorList>
            <person name="Shen Q."/>
            <person name="Zhang L."/>
            <person name="Liao Z."/>
            <person name="Wang S."/>
            <person name="Yan T."/>
            <person name="Shi P."/>
            <person name="Liu M."/>
            <person name="Fu X."/>
            <person name="Pan Q."/>
            <person name="Wang Y."/>
            <person name="Lv Z."/>
            <person name="Lu X."/>
            <person name="Zhang F."/>
            <person name="Jiang W."/>
            <person name="Ma Y."/>
            <person name="Chen M."/>
            <person name="Hao X."/>
            <person name="Li L."/>
            <person name="Tang Y."/>
            <person name="Lv G."/>
            <person name="Zhou Y."/>
            <person name="Sun X."/>
            <person name="Brodelius P.E."/>
            <person name="Rose J.K.C."/>
            <person name="Tang K."/>
        </authorList>
    </citation>
    <scope>NUCLEOTIDE SEQUENCE [LARGE SCALE GENOMIC DNA]</scope>
    <source>
        <strain evidence="3">cv. Huhao1</strain>
        <tissue evidence="2">Leaf</tissue>
    </source>
</reference>